<evidence type="ECO:0000256" key="1">
    <source>
        <dbReference type="SAM" id="MobiDB-lite"/>
    </source>
</evidence>
<dbReference type="HOGENOM" id="CLU_718417_0_0_1"/>
<feature type="compositionally biased region" description="Polar residues" evidence="1">
    <location>
        <begin position="147"/>
        <end position="157"/>
    </location>
</feature>
<evidence type="ECO:0000313" key="2">
    <source>
        <dbReference type="EnsemblPlants" id="ORUFI01G22640.8"/>
    </source>
</evidence>
<dbReference type="AlphaFoldDB" id="A0A0E0MY97"/>
<dbReference type="Gramene" id="ORUFI01G22640.8">
    <property type="protein sequence ID" value="ORUFI01G22640.8"/>
    <property type="gene ID" value="ORUFI01G22640"/>
</dbReference>
<accession>A0A0E0MY97</accession>
<reference evidence="3" key="1">
    <citation type="submission" date="2013-06" db="EMBL/GenBank/DDBJ databases">
        <authorList>
            <person name="Zhao Q."/>
        </authorList>
    </citation>
    <scope>NUCLEOTIDE SEQUENCE</scope>
    <source>
        <strain evidence="3">cv. W1943</strain>
    </source>
</reference>
<feature type="compositionally biased region" description="Basic and acidic residues" evidence="1">
    <location>
        <begin position="73"/>
        <end position="95"/>
    </location>
</feature>
<sequence length="385" mass="42868">MQQLRLRLNTKAQHRRGKTHRSKLGTKIGPHSHRAHEALARHKSPDFRRTGPPSRTNTSPQPPKDSTARSGRRPTEGRSITEGRRPGRPEEELRVGVRGTQDLGVNHVSGEELLVSRDKTSRLWQPPPRYHQRRERGALGRAAEQLDNWQQRSTGSSDGERKGGRKPPLLLRFAGLRPPEPAAAASTDSAHAPLREPSPPTRRSSLLHRRKSEGLPDPATATPDLPPPSRETSPPPLTGYSHLTQHIIHNHVFRSFRINEAECNKSKLLEATGLETGETILFWMPSQSKACVMILNRQGLIRCPVKTPSNSSSANKRPLDPSGQLTRASTFDHASPSKSVPFLRNGTENVCIASFHRPVYRRRAIGAPQPLVLLMLRRQYALKGS</sequence>
<name>A0A0E0MY97_ORYRU</name>
<reference evidence="2" key="2">
    <citation type="submission" date="2015-06" db="UniProtKB">
        <authorList>
            <consortium name="EnsemblPlants"/>
        </authorList>
    </citation>
    <scope>IDENTIFICATION</scope>
</reference>
<organism evidence="2 3">
    <name type="scientific">Oryza rufipogon</name>
    <name type="common">Brownbeard rice</name>
    <name type="synonym">Asian wild rice</name>
    <dbReference type="NCBI Taxonomy" id="4529"/>
    <lineage>
        <taxon>Eukaryota</taxon>
        <taxon>Viridiplantae</taxon>
        <taxon>Streptophyta</taxon>
        <taxon>Embryophyta</taxon>
        <taxon>Tracheophyta</taxon>
        <taxon>Spermatophyta</taxon>
        <taxon>Magnoliopsida</taxon>
        <taxon>Liliopsida</taxon>
        <taxon>Poales</taxon>
        <taxon>Poaceae</taxon>
        <taxon>BOP clade</taxon>
        <taxon>Oryzoideae</taxon>
        <taxon>Oryzeae</taxon>
        <taxon>Oryzinae</taxon>
        <taxon>Oryza</taxon>
    </lineage>
</organism>
<feature type="compositionally biased region" description="Basic and acidic residues" evidence="1">
    <location>
        <begin position="35"/>
        <end position="49"/>
    </location>
</feature>
<feature type="compositionally biased region" description="Pro residues" evidence="1">
    <location>
        <begin position="224"/>
        <end position="237"/>
    </location>
</feature>
<feature type="compositionally biased region" description="Low complexity" evidence="1">
    <location>
        <begin position="182"/>
        <end position="192"/>
    </location>
</feature>
<feature type="region of interest" description="Disordered" evidence="1">
    <location>
        <begin position="1"/>
        <end position="241"/>
    </location>
</feature>
<feature type="region of interest" description="Disordered" evidence="1">
    <location>
        <begin position="306"/>
        <end position="338"/>
    </location>
</feature>
<proteinExistence type="predicted"/>
<dbReference type="Proteomes" id="UP000008022">
    <property type="component" value="Unassembled WGS sequence"/>
</dbReference>
<keyword evidence="3" id="KW-1185">Reference proteome</keyword>
<dbReference type="STRING" id="4529.A0A0E0MY97"/>
<protein>
    <submittedName>
        <fullName evidence="2">Uncharacterized protein</fullName>
    </submittedName>
</protein>
<dbReference type="EnsemblPlants" id="ORUFI01G22640.8">
    <property type="protein sequence ID" value="ORUFI01G22640.8"/>
    <property type="gene ID" value="ORUFI01G22640"/>
</dbReference>
<feature type="compositionally biased region" description="Basic residues" evidence="1">
    <location>
        <begin position="12"/>
        <end position="34"/>
    </location>
</feature>
<evidence type="ECO:0000313" key="3">
    <source>
        <dbReference type="Proteomes" id="UP000008022"/>
    </source>
</evidence>